<feature type="transmembrane region" description="Helical" evidence="11">
    <location>
        <begin position="505"/>
        <end position="530"/>
    </location>
</feature>
<dbReference type="PANTHER" id="PTHR24061:SF604">
    <property type="entry name" value="VOMERONASAL TYPE-2 RECEPTOR 26-LIKE"/>
    <property type="match status" value="1"/>
</dbReference>
<feature type="transmembrane region" description="Helical" evidence="11">
    <location>
        <begin position="593"/>
        <end position="613"/>
    </location>
</feature>
<comment type="subcellular location">
    <subcellularLocation>
        <location evidence="1">Cell membrane</location>
        <topology evidence="1">Multi-pass membrane protein</topology>
    </subcellularLocation>
</comment>
<evidence type="ECO:0000256" key="8">
    <source>
        <dbReference type="ARBA" id="ARBA00023170"/>
    </source>
</evidence>
<keyword evidence="5 11" id="KW-1133">Transmembrane helix</keyword>
<evidence type="ECO:0000256" key="6">
    <source>
        <dbReference type="ARBA" id="ARBA00023040"/>
    </source>
</evidence>
<keyword evidence="6" id="KW-0297">G-protein coupled receptor</keyword>
<protein>
    <recommendedName>
        <fullName evidence="12">G-protein coupled receptors family 3 profile domain-containing protein</fullName>
    </recommendedName>
</protein>
<feature type="transmembrane region" description="Helical" evidence="11">
    <location>
        <begin position="557"/>
        <end position="581"/>
    </location>
</feature>
<dbReference type="FunFam" id="2.10.50.30:FF:000003">
    <property type="entry name" value="Vomeronasal 2, receptor 120"/>
    <property type="match status" value="1"/>
</dbReference>
<dbReference type="CDD" id="cd15283">
    <property type="entry name" value="7tmC_V2R_pheromone"/>
    <property type="match status" value="1"/>
</dbReference>
<dbReference type="InterPro" id="IPR028082">
    <property type="entry name" value="Peripla_BP_I"/>
</dbReference>
<dbReference type="Gene3D" id="2.10.50.30">
    <property type="entry name" value="GPCR, family 3, nine cysteines domain"/>
    <property type="match status" value="1"/>
</dbReference>
<sequence>MQFPSIYQSISNELIEIDGTVRLLIHFGWKWVGLVVSNDETGSRASRVFKEEIEQDGGCLAFISILYNTDEDENSKLLCDVHQTTAEVIVLFLSSVYFDIYLLEFCKYNIRKIWILPSFFSGETMIRNANCDQEFNGSFSFSAHEIKNFHQFIFSLQPYRYPDEVLMAVMRWAMFSCSAELRESLTNHLDDRCQRMKVEYGLKAQYEAYPAIYMVAQSLYELYTLKNTRYNSKQKQEIEKETHFVKWQLNVFMQNVVKNTSVNNTYFRENRESVTNFKIVQWIFPPNKPFVMKTVGEFYVSESDENHFYIINSSDLWTPYSRKFPQSLCNDPCPPGYRKSKIQGKQSCCYDCVQCVEGEMSNTTDASICFTCPAFQRSNNKRDGCVPKYIRYLSYEDPLGISFASAALILSITCALILGIFIKYRETPIVKANNRNLSCLLLISLMLCFLCTLLFIGRPTQICCLLRQVTFGIVYTTSVSTVLAKTLTVIIAFNATKPGSKLKKYVGTQLSIILVIVCTLGDTVISAVWMTSNPPFPATDDVSNVDSVILLCNEGSIIYFFSLVGYMGALAALSFCAAFLAKDFPDRFNEAKNITLSMLIFCSVWVSFVPAYLSSAGTEIVAVEIFAILSSAAGLLGLIFFPKCYILLLKPELNTKVQKNTK</sequence>
<dbReference type="GO" id="GO:0005886">
    <property type="term" value="C:plasma membrane"/>
    <property type="evidence" value="ECO:0007669"/>
    <property type="project" value="UniProtKB-SubCell"/>
</dbReference>
<evidence type="ECO:0000256" key="4">
    <source>
        <dbReference type="ARBA" id="ARBA00022729"/>
    </source>
</evidence>
<feature type="transmembrane region" description="Helical" evidence="11">
    <location>
        <begin position="436"/>
        <end position="457"/>
    </location>
</feature>
<dbReference type="SUPFAM" id="SSF53822">
    <property type="entry name" value="Periplasmic binding protein-like I"/>
    <property type="match status" value="1"/>
</dbReference>
<keyword evidence="7 11" id="KW-0472">Membrane</keyword>
<dbReference type="Pfam" id="PF00003">
    <property type="entry name" value="7tm_3"/>
    <property type="match status" value="1"/>
</dbReference>
<gene>
    <name evidence="13" type="ORF">XELAEV_18028347mg</name>
</gene>
<dbReference type="PRINTS" id="PR00248">
    <property type="entry name" value="GPCRMGR"/>
</dbReference>
<dbReference type="GO" id="GO:0004930">
    <property type="term" value="F:G protein-coupled receptor activity"/>
    <property type="evidence" value="ECO:0007669"/>
    <property type="project" value="UniProtKB-KW"/>
</dbReference>
<keyword evidence="2" id="KW-1003">Cell membrane</keyword>
<dbReference type="AlphaFoldDB" id="A0A974CWZ8"/>
<proteinExistence type="predicted"/>
<evidence type="ECO:0000256" key="5">
    <source>
        <dbReference type="ARBA" id="ARBA00022989"/>
    </source>
</evidence>
<evidence type="ECO:0000313" key="14">
    <source>
        <dbReference type="Proteomes" id="UP000694892"/>
    </source>
</evidence>
<dbReference type="Gene3D" id="3.40.50.2300">
    <property type="match status" value="2"/>
</dbReference>
<feature type="transmembrane region" description="Helical" evidence="11">
    <location>
        <begin position="399"/>
        <end position="424"/>
    </location>
</feature>
<reference evidence="14" key="1">
    <citation type="journal article" date="2016" name="Nature">
        <title>Genome evolution in the allotetraploid frog Xenopus laevis.</title>
        <authorList>
            <person name="Session A.M."/>
            <person name="Uno Y."/>
            <person name="Kwon T."/>
            <person name="Chapman J.A."/>
            <person name="Toyoda A."/>
            <person name="Takahashi S."/>
            <person name="Fukui A."/>
            <person name="Hikosaka A."/>
            <person name="Suzuki A."/>
            <person name="Kondo M."/>
            <person name="van Heeringen S.J."/>
            <person name="Quigley I."/>
            <person name="Heinz S."/>
            <person name="Ogino H."/>
            <person name="Ochi H."/>
            <person name="Hellsten U."/>
            <person name="Lyons J.B."/>
            <person name="Simakov O."/>
            <person name="Putnam N."/>
            <person name="Stites J."/>
            <person name="Kuroki Y."/>
            <person name="Tanaka T."/>
            <person name="Michiue T."/>
            <person name="Watanabe M."/>
            <person name="Bogdanovic O."/>
            <person name="Lister R."/>
            <person name="Georgiou G."/>
            <person name="Paranjpe S.S."/>
            <person name="van Kruijsbergen I."/>
            <person name="Shu S."/>
            <person name="Carlson J."/>
            <person name="Kinoshita T."/>
            <person name="Ohta Y."/>
            <person name="Mawaribuchi S."/>
            <person name="Jenkins J."/>
            <person name="Grimwood J."/>
            <person name="Schmutz J."/>
            <person name="Mitros T."/>
            <person name="Mozaffari S.V."/>
            <person name="Suzuki Y."/>
            <person name="Haramoto Y."/>
            <person name="Yamamoto T.S."/>
            <person name="Takagi C."/>
            <person name="Heald R."/>
            <person name="Miller K."/>
            <person name="Haudenschild C."/>
            <person name="Kitzman J."/>
            <person name="Nakayama T."/>
            <person name="Izutsu Y."/>
            <person name="Robert J."/>
            <person name="Fortriede J."/>
            <person name="Burns K."/>
            <person name="Lotay V."/>
            <person name="Karimi K."/>
            <person name="Yasuoka Y."/>
            <person name="Dichmann D.S."/>
            <person name="Flajnik M.F."/>
            <person name="Houston D.W."/>
            <person name="Shendure J."/>
            <person name="DuPasquier L."/>
            <person name="Vize P.D."/>
            <person name="Zorn A.M."/>
            <person name="Ito M."/>
            <person name="Marcotte E.M."/>
            <person name="Wallingford J.B."/>
            <person name="Ito Y."/>
            <person name="Asashima M."/>
            <person name="Ueno N."/>
            <person name="Matsuda Y."/>
            <person name="Veenstra G.J."/>
            <person name="Fujiyama A."/>
            <person name="Harland R.M."/>
            <person name="Taira M."/>
            <person name="Rokhsar D.S."/>
        </authorList>
    </citation>
    <scope>NUCLEOTIDE SEQUENCE [LARGE SCALE GENOMIC DNA]</scope>
    <source>
        <strain evidence="14">J</strain>
    </source>
</reference>
<keyword evidence="3 11" id="KW-0812">Transmembrane</keyword>
<evidence type="ECO:0000256" key="9">
    <source>
        <dbReference type="ARBA" id="ARBA00023180"/>
    </source>
</evidence>
<feature type="transmembrane region" description="Helical" evidence="11">
    <location>
        <begin position="469"/>
        <end position="493"/>
    </location>
</feature>
<dbReference type="InterPro" id="IPR004073">
    <property type="entry name" value="GPCR_3_vmron_rcpt_2"/>
</dbReference>
<dbReference type="InterPro" id="IPR011500">
    <property type="entry name" value="GPCR_3_9-Cys_dom"/>
</dbReference>
<dbReference type="EMBL" id="CM004474">
    <property type="protein sequence ID" value="OCT81524.1"/>
    <property type="molecule type" value="Genomic_DNA"/>
</dbReference>
<accession>A0A974CWZ8</accession>
<keyword evidence="9" id="KW-0325">Glycoprotein</keyword>
<dbReference type="Pfam" id="PF07562">
    <property type="entry name" value="NCD3G"/>
    <property type="match status" value="1"/>
</dbReference>
<keyword evidence="8" id="KW-0675">Receptor</keyword>
<organism evidence="13 14">
    <name type="scientific">Xenopus laevis</name>
    <name type="common">African clawed frog</name>
    <dbReference type="NCBI Taxonomy" id="8355"/>
    <lineage>
        <taxon>Eukaryota</taxon>
        <taxon>Metazoa</taxon>
        <taxon>Chordata</taxon>
        <taxon>Craniata</taxon>
        <taxon>Vertebrata</taxon>
        <taxon>Euteleostomi</taxon>
        <taxon>Amphibia</taxon>
        <taxon>Batrachia</taxon>
        <taxon>Anura</taxon>
        <taxon>Pipoidea</taxon>
        <taxon>Pipidae</taxon>
        <taxon>Xenopodinae</taxon>
        <taxon>Xenopus</taxon>
        <taxon>Xenopus</taxon>
    </lineage>
</organism>
<name>A0A974CWZ8_XENLA</name>
<dbReference type="InterPro" id="IPR000337">
    <property type="entry name" value="GPCR_3"/>
</dbReference>
<feature type="transmembrane region" description="Helical" evidence="11">
    <location>
        <begin position="625"/>
        <end position="649"/>
    </location>
</feature>
<dbReference type="PANTHER" id="PTHR24061">
    <property type="entry name" value="CALCIUM-SENSING RECEPTOR-RELATED"/>
    <property type="match status" value="1"/>
</dbReference>
<evidence type="ECO:0000256" key="2">
    <source>
        <dbReference type="ARBA" id="ARBA00022475"/>
    </source>
</evidence>
<evidence type="ECO:0000256" key="3">
    <source>
        <dbReference type="ARBA" id="ARBA00022692"/>
    </source>
</evidence>
<dbReference type="InterPro" id="IPR038550">
    <property type="entry name" value="GPCR_3_9-Cys_sf"/>
</dbReference>
<keyword evidence="10" id="KW-0807">Transducer</keyword>
<dbReference type="PRINTS" id="PR01535">
    <property type="entry name" value="VOMERONASL2R"/>
</dbReference>
<dbReference type="InterPro" id="IPR017978">
    <property type="entry name" value="GPCR_3_C"/>
</dbReference>
<evidence type="ECO:0000256" key="11">
    <source>
        <dbReference type="SAM" id="Phobius"/>
    </source>
</evidence>
<dbReference type="Proteomes" id="UP000694892">
    <property type="component" value="Chromosome 5L"/>
</dbReference>
<evidence type="ECO:0000259" key="12">
    <source>
        <dbReference type="PROSITE" id="PS50259"/>
    </source>
</evidence>
<evidence type="ECO:0000313" key="13">
    <source>
        <dbReference type="EMBL" id="OCT81524.1"/>
    </source>
</evidence>
<dbReference type="InterPro" id="IPR001828">
    <property type="entry name" value="ANF_lig-bd_rcpt"/>
</dbReference>
<evidence type="ECO:0000256" key="7">
    <source>
        <dbReference type="ARBA" id="ARBA00023136"/>
    </source>
</evidence>
<dbReference type="InterPro" id="IPR000068">
    <property type="entry name" value="GPCR_3_Ca_sens_rcpt-rel"/>
</dbReference>
<evidence type="ECO:0000256" key="10">
    <source>
        <dbReference type="ARBA" id="ARBA00023224"/>
    </source>
</evidence>
<dbReference type="PROSITE" id="PS50259">
    <property type="entry name" value="G_PROTEIN_RECEP_F3_4"/>
    <property type="match status" value="1"/>
</dbReference>
<dbReference type="Pfam" id="PF01094">
    <property type="entry name" value="ANF_receptor"/>
    <property type="match status" value="1"/>
</dbReference>
<keyword evidence="4" id="KW-0732">Signal</keyword>
<evidence type="ECO:0000256" key="1">
    <source>
        <dbReference type="ARBA" id="ARBA00004651"/>
    </source>
</evidence>
<feature type="domain" description="G-protein coupled receptors family 3 profile" evidence="12">
    <location>
        <begin position="399"/>
        <end position="662"/>
    </location>
</feature>